<comment type="caution">
    <text evidence="1">The sequence shown here is derived from an EMBL/GenBank/DDBJ whole genome shotgun (WGS) entry which is preliminary data.</text>
</comment>
<dbReference type="EMBL" id="BMKK01000006">
    <property type="protein sequence ID" value="GGD65681.1"/>
    <property type="molecule type" value="Genomic_DNA"/>
</dbReference>
<keyword evidence="1" id="KW-0131">Cell cycle</keyword>
<evidence type="ECO:0000313" key="1">
    <source>
        <dbReference type="EMBL" id="GGD65681.1"/>
    </source>
</evidence>
<name>A0A916YXJ2_9BACT</name>
<reference evidence="1" key="1">
    <citation type="journal article" date="2014" name="Int. J. Syst. Evol. Microbiol.">
        <title>Complete genome sequence of Corynebacterium casei LMG S-19264T (=DSM 44701T), isolated from a smear-ripened cheese.</title>
        <authorList>
            <consortium name="US DOE Joint Genome Institute (JGI-PGF)"/>
            <person name="Walter F."/>
            <person name="Albersmeier A."/>
            <person name="Kalinowski J."/>
            <person name="Ruckert C."/>
        </authorList>
    </citation>
    <scope>NUCLEOTIDE SEQUENCE</scope>
    <source>
        <strain evidence="1">CGMCC 1.15958</strain>
    </source>
</reference>
<keyword evidence="2" id="KW-1185">Reference proteome</keyword>
<dbReference type="RefSeq" id="WP_188767315.1">
    <property type="nucleotide sequence ID" value="NZ_BMKK01000006.1"/>
</dbReference>
<accession>A0A916YXJ2</accession>
<dbReference type="Proteomes" id="UP000609064">
    <property type="component" value="Unassembled WGS sequence"/>
</dbReference>
<organism evidence="1 2">
    <name type="scientific">Emticicia aquatilis</name>
    <dbReference type="NCBI Taxonomy" id="1537369"/>
    <lineage>
        <taxon>Bacteria</taxon>
        <taxon>Pseudomonadati</taxon>
        <taxon>Bacteroidota</taxon>
        <taxon>Cytophagia</taxon>
        <taxon>Cytophagales</taxon>
        <taxon>Leadbetterellaceae</taxon>
        <taxon>Emticicia</taxon>
    </lineage>
</organism>
<dbReference type="AlphaFoldDB" id="A0A916YXJ2"/>
<gene>
    <name evidence="1" type="ORF">GCM10011514_32190</name>
</gene>
<evidence type="ECO:0000313" key="2">
    <source>
        <dbReference type="Proteomes" id="UP000609064"/>
    </source>
</evidence>
<protein>
    <submittedName>
        <fullName evidence="1">Cell division protein FtsQ</fullName>
    </submittedName>
</protein>
<keyword evidence="1" id="KW-0132">Cell division</keyword>
<dbReference type="GO" id="GO:0051301">
    <property type="term" value="P:cell division"/>
    <property type="evidence" value="ECO:0007669"/>
    <property type="project" value="UniProtKB-KW"/>
</dbReference>
<reference evidence="1" key="2">
    <citation type="submission" date="2020-09" db="EMBL/GenBank/DDBJ databases">
        <authorList>
            <person name="Sun Q."/>
            <person name="Zhou Y."/>
        </authorList>
    </citation>
    <scope>NUCLEOTIDE SEQUENCE</scope>
    <source>
        <strain evidence="1">CGMCC 1.15958</strain>
    </source>
</reference>
<sequence length="255" mass="29260">MFRNTNFGKIGKVLLGVVAICAIMLLIAFSTDSFSSNRCKKIEINIKNADEQFFLNKHDVENLVTRNGSDQLVGKLYEKIDLREIEQRVLRNRQIKSCQVFRGVEGTLNVDIEQHIPIARILMPDGREDVYVDADGSFFPLSDRYSARILLLSGEYFRNLSSLKTKRQEKNLQFINFINEDSFLKAQFTQLDIDTNGDINIVPLVGNHIIEFGEPTNIENRLNRLKIFYNQILPVKGWDSFSSVSVKYDGQIVCK</sequence>
<proteinExistence type="predicted"/>